<evidence type="ECO:0000313" key="3">
    <source>
        <dbReference type="Proteomes" id="UP000001261"/>
    </source>
</evidence>
<keyword evidence="3" id="KW-1185">Reference proteome</keyword>
<feature type="domain" description="Tse2 ADP-ribosyltransferase toxin" evidence="1">
    <location>
        <begin position="13"/>
        <end position="143"/>
    </location>
</feature>
<dbReference type="KEGG" id="cim:CIMG_05126"/>
<reference evidence="3" key="1">
    <citation type="journal article" date="2009" name="Genome Res.">
        <title>Comparative genomic analyses of the human fungal pathogens Coccidioides and their relatives.</title>
        <authorList>
            <person name="Sharpton T.J."/>
            <person name="Stajich J.E."/>
            <person name="Rounsley S.D."/>
            <person name="Gardner M.J."/>
            <person name="Wortman J.R."/>
            <person name="Jordar V.S."/>
            <person name="Maiti R."/>
            <person name="Kodira C.D."/>
            <person name="Neafsey D.E."/>
            <person name="Zeng Q."/>
            <person name="Hung C.-Y."/>
            <person name="McMahan C."/>
            <person name="Muszewska A."/>
            <person name="Grynberg M."/>
            <person name="Mandel M.A."/>
            <person name="Kellner E.M."/>
            <person name="Barker B.M."/>
            <person name="Galgiani J.N."/>
            <person name="Orbach M.J."/>
            <person name="Kirkland T.N."/>
            <person name="Cole G.T."/>
            <person name="Henn M.R."/>
            <person name="Birren B.W."/>
            <person name="Taylor J.W."/>
        </authorList>
    </citation>
    <scope>NUCLEOTIDE SEQUENCE [LARGE SCALE GENOMIC DNA]</scope>
    <source>
        <strain evidence="3">RS</strain>
    </source>
</reference>
<dbReference type="OMA" id="AHERADH"/>
<reference evidence="3" key="2">
    <citation type="journal article" date="2010" name="Genome Res.">
        <title>Population genomic sequencing of Coccidioides fungi reveals recent hybridization and transposon control.</title>
        <authorList>
            <person name="Neafsey D.E."/>
            <person name="Barker B.M."/>
            <person name="Sharpton T.J."/>
            <person name="Stajich J.E."/>
            <person name="Park D.J."/>
            <person name="Whiston E."/>
            <person name="Hung C.-Y."/>
            <person name="McMahan C."/>
            <person name="White J."/>
            <person name="Sykes S."/>
            <person name="Heiman D."/>
            <person name="Young S."/>
            <person name="Zeng Q."/>
            <person name="Abouelleil A."/>
            <person name="Aftuck L."/>
            <person name="Bessette D."/>
            <person name="Brown A."/>
            <person name="FitzGerald M."/>
            <person name="Lui A."/>
            <person name="Macdonald J.P."/>
            <person name="Priest M."/>
            <person name="Orbach M.J."/>
            <person name="Galgiani J.N."/>
            <person name="Kirkland T.N."/>
            <person name="Cole G.T."/>
            <person name="Birren B.W."/>
            <person name="Henn M.R."/>
            <person name="Taylor J.W."/>
            <person name="Rounsley S.D."/>
        </authorList>
    </citation>
    <scope>GENOME REANNOTATION</scope>
    <source>
        <strain evidence="3">RS</strain>
    </source>
</reference>
<dbReference type="RefSeq" id="XP_001245685.2">
    <property type="nucleotide sequence ID" value="XM_001245684.2"/>
</dbReference>
<protein>
    <recommendedName>
        <fullName evidence="1">Tse2 ADP-ribosyltransferase toxin domain-containing protein</fullName>
    </recommendedName>
</protein>
<dbReference type="Pfam" id="PF18648">
    <property type="entry name" value="ADPRTs_Tse2"/>
    <property type="match status" value="1"/>
</dbReference>
<sequence length="154" mass="17438">MSKFIQSYTTIPKELFRLNNGPAVRLRAYPGPQRPTGLFDLLTYSGNVRPKALSPTTYMAPNGASMRPNTPKMHRLVDALRGNSIRIYSIPAGSPIPDDLILVHEFKDHYSLQARKEMTLDDLNTKITCFLGGRGKCLTKEEWLRLYPEPTETE</sequence>
<evidence type="ECO:0000313" key="2">
    <source>
        <dbReference type="EMBL" id="EAS34102.3"/>
    </source>
</evidence>
<dbReference type="InterPro" id="IPR041018">
    <property type="entry name" value="ADPRTs_Tse2"/>
</dbReference>
<dbReference type="InParanoid" id="J3KEX8"/>
<gene>
    <name evidence="2" type="ORF">CIMG_05126</name>
</gene>
<name>J3KEX8_COCIM</name>
<dbReference type="OrthoDB" id="10266325at2759"/>
<dbReference type="AlphaFoldDB" id="J3KEX8"/>
<evidence type="ECO:0000259" key="1">
    <source>
        <dbReference type="Pfam" id="PF18648"/>
    </source>
</evidence>
<dbReference type="Proteomes" id="UP000001261">
    <property type="component" value="Unassembled WGS sequence"/>
</dbReference>
<dbReference type="VEuPathDB" id="FungiDB:CIMG_05126"/>
<organism evidence="2 3">
    <name type="scientific">Coccidioides immitis (strain RS)</name>
    <name type="common">Valley fever fungus</name>
    <dbReference type="NCBI Taxonomy" id="246410"/>
    <lineage>
        <taxon>Eukaryota</taxon>
        <taxon>Fungi</taxon>
        <taxon>Dikarya</taxon>
        <taxon>Ascomycota</taxon>
        <taxon>Pezizomycotina</taxon>
        <taxon>Eurotiomycetes</taxon>
        <taxon>Eurotiomycetidae</taxon>
        <taxon>Onygenales</taxon>
        <taxon>Onygenaceae</taxon>
        <taxon>Coccidioides</taxon>
    </lineage>
</organism>
<accession>J3KEX8</accession>
<proteinExistence type="predicted"/>
<dbReference type="GeneID" id="4563728"/>
<dbReference type="EMBL" id="GG704914">
    <property type="protein sequence ID" value="EAS34102.3"/>
    <property type="molecule type" value="Genomic_DNA"/>
</dbReference>